<keyword evidence="3" id="KW-1185">Reference proteome</keyword>
<dbReference type="EMBL" id="CCKQ01003194">
    <property type="protein sequence ID" value="CDW74299.1"/>
    <property type="molecule type" value="Genomic_DNA"/>
</dbReference>
<dbReference type="InParanoid" id="A0A077ZWT0"/>
<protein>
    <submittedName>
        <fullName evidence="2">Uncharacterized protein</fullName>
    </submittedName>
</protein>
<proteinExistence type="predicted"/>
<feature type="compositionally biased region" description="Basic and acidic residues" evidence="1">
    <location>
        <begin position="19"/>
        <end position="43"/>
    </location>
</feature>
<evidence type="ECO:0000313" key="3">
    <source>
        <dbReference type="Proteomes" id="UP000039865"/>
    </source>
</evidence>
<reference evidence="2 3" key="1">
    <citation type="submission" date="2014-06" db="EMBL/GenBank/DDBJ databases">
        <authorList>
            <person name="Swart Estienne"/>
        </authorList>
    </citation>
    <scope>NUCLEOTIDE SEQUENCE [LARGE SCALE GENOMIC DNA]</scope>
    <source>
        <strain evidence="2 3">130c</strain>
    </source>
</reference>
<sequence>MIRVKRKQQSQGENQYTSHKIDGHNESNIAKENKSRINKNLEESDNFESKEYVHDKNYNNCSQLQANQLINNSNEQHIFHCQVLTQQPSYKQIFSIIKEKSIGTKNADLNKESNQKSDLKLEILKYSDISNKFKGKMEIKSEILNFDSNRIQLNLVNQQTITEVARSLFQKVLIENSRI</sequence>
<dbReference type="Proteomes" id="UP000039865">
    <property type="component" value="Unassembled WGS sequence"/>
</dbReference>
<evidence type="ECO:0000256" key="1">
    <source>
        <dbReference type="SAM" id="MobiDB-lite"/>
    </source>
</evidence>
<gene>
    <name evidence="2" type="primary">Contig18204.g19345</name>
    <name evidence="2" type="ORF">STYLEM_3293</name>
</gene>
<feature type="region of interest" description="Disordered" evidence="1">
    <location>
        <begin position="1"/>
        <end position="43"/>
    </location>
</feature>
<feature type="compositionally biased region" description="Polar residues" evidence="1">
    <location>
        <begin position="9"/>
        <end position="18"/>
    </location>
</feature>
<evidence type="ECO:0000313" key="2">
    <source>
        <dbReference type="EMBL" id="CDW74299.1"/>
    </source>
</evidence>
<name>A0A077ZWT0_STYLE</name>
<organism evidence="2 3">
    <name type="scientific">Stylonychia lemnae</name>
    <name type="common">Ciliate</name>
    <dbReference type="NCBI Taxonomy" id="5949"/>
    <lineage>
        <taxon>Eukaryota</taxon>
        <taxon>Sar</taxon>
        <taxon>Alveolata</taxon>
        <taxon>Ciliophora</taxon>
        <taxon>Intramacronucleata</taxon>
        <taxon>Spirotrichea</taxon>
        <taxon>Stichotrichia</taxon>
        <taxon>Sporadotrichida</taxon>
        <taxon>Oxytrichidae</taxon>
        <taxon>Stylonychinae</taxon>
        <taxon>Stylonychia</taxon>
    </lineage>
</organism>
<accession>A0A077ZWT0</accession>
<dbReference type="AlphaFoldDB" id="A0A077ZWT0"/>